<dbReference type="Pfam" id="PF25583">
    <property type="entry name" value="WCX"/>
    <property type="match status" value="1"/>
</dbReference>
<dbReference type="InterPro" id="IPR036388">
    <property type="entry name" value="WH-like_DNA-bd_sf"/>
</dbReference>
<protein>
    <submittedName>
        <fullName evidence="4">WYL domain-containing protein</fullName>
    </submittedName>
</protein>
<evidence type="ECO:0000259" key="3">
    <source>
        <dbReference type="PROSITE" id="PS51000"/>
    </source>
</evidence>
<evidence type="ECO:0000256" key="2">
    <source>
        <dbReference type="ARBA" id="ARBA00023163"/>
    </source>
</evidence>
<keyword evidence="5" id="KW-1185">Reference proteome</keyword>
<dbReference type="InterPro" id="IPR051534">
    <property type="entry name" value="CBASS_pafABC_assoc_protein"/>
</dbReference>
<reference evidence="4 5" key="1">
    <citation type="journal article" date="2020" name="mSystems">
        <title>Defining Genomic and Predicted Metabolic Features of the Acetobacterium Genus.</title>
        <authorList>
            <person name="Ross D.E."/>
            <person name="Marshall C.W."/>
            <person name="Gulliver D."/>
            <person name="May H.D."/>
            <person name="Norman R.S."/>
        </authorList>
    </citation>
    <scope>NUCLEOTIDE SEQUENCE [LARGE SCALE GENOMIC DNA]</scope>
    <source>
        <strain evidence="4 5">DSM 4132</strain>
    </source>
</reference>
<proteinExistence type="predicted"/>
<dbReference type="Pfam" id="PF08279">
    <property type="entry name" value="HTH_11"/>
    <property type="match status" value="1"/>
</dbReference>
<dbReference type="PANTHER" id="PTHR34580">
    <property type="match status" value="1"/>
</dbReference>
<dbReference type="InterPro" id="IPR001034">
    <property type="entry name" value="DeoR_HTH"/>
</dbReference>
<dbReference type="PROSITE" id="PS51000">
    <property type="entry name" value="HTH_DEOR_2"/>
    <property type="match status" value="1"/>
</dbReference>
<keyword evidence="1" id="KW-0805">Transcription regulation</keyword>
<dbReference type="SUPFAM" id="SSF46785">
    <property type="entry name" value="Winged helix' DNA-binding domain"/>
    <property type="match status" value="1"/>
</dbReference>
<dbReference type="RefSeq" id="WP_186894644.1">
    <property type="nucleotide sequence ID" value="NZ_WJBE01000011.1"/>
</dbReference>
<dbReference type="EMBL" id="WJBE01000011">
    <property type="protein sequence ID" value="MBC3900408.1"/>
    <property type="molecule type" value="Genomic_DNA"/>
</dbReference>
<gene>
    <name evidence="4" type="ORF">GH811_12340</name>
</gene>
<dbReference type="Pfam" id="PF13280">
    <property type="entry name" value="WYL"/>
    <property type="match status" value="1"/>
</dbReference>
<dbReference type="Proteomes" id="UP000622405">
    <property type="component" value="Unassembled WGS sequence"/>
</dbReference>
<organism evidence="4 5">
    <name type="scientific">Acetobacterium malicum</name>
    <dbReference type="NCBI Taxonomy" id="52692"/>
    <lineage>
        <taxon>Bacteria</taxon>
        <taxon>Bacillati</taxon>
        <taxon>Bacillota</taxon>
        <taxon>Clostridia</taxon>
        <taxon>Eubacteriales</taxon>
        <taxon>Eubacteriaceae</taxon>
        <taxon>Acetobacterium</taxon>
    </lineage>
</organism>
<feature type="domain" description="HTH deoR-type" evidence="3">
    <location>
        <begin position="2"/>
        <end position="60"/>
    </location>
</feature>
<dbReference type="Gene3D" id="1.10.10.10">
    <property type="entry name" value="Winged helix-like DNA-binding domain superfamily/Winged helix DNA-binding domain"/>
    <property type="match status" value="1"/>
</dbReference>
<dbReference type="PIRSF" id="PIRSF016838">
    <property type="entry name" value="PafC"/>
    <property type="match status" value="1"/>
</dbReference>
<dbReference type="InterPro" id="IPR036390">
    <property type="entry name" value="WH_DNA-bd_sf"/>
</dbReference>
<sequence>MQINRLLETVYLLIEKKKITARELSDYFEVSQRTIYRDVEALSAAGIPVYAEKGKGGGIRLLDNYVIKKSLLSEQEQVNLLASLQGMQALNGPELDPVLRKLATLFEKKDADWIEVDFSHWGGGVAEREKFNDLKSAILSKNRIAFDYFSAAGKKTGRCIEPLKLLFKGQSWYVYGFCLSKAALRFFKVSRIRQLRLLSDSFDRTLSMGTVFETPEISAAPIRLVLKIDAVMAYRVYDEFDPAAITKDKDGSFMVTSHLPGDGWVEGYILSYGDAVEVIEPQWLREAIKQKLANSLKKYL</sequence>
<name>A0ABR6YYV0_9FIRM</name>
<dbReference type="InterPro" id="IPR028349">
    <property type="entry name" value="PafC-like"/>
</dbReference>
<keyword evidence="2" id="KW-0804">Transcription</keyword>
<comment type="caution">
    <text evidence="4">The sequence shown here is derived from an EMBL/GenBank/DDBJ whole genome shotgun (WGS) entry which is preliminary data.</text>
</comment>
<dbReference type="PANTHER" id="PTHR34580:SF1">
    <property type="entry name" value="PROTEIN PAFC"/>
    <property type="match status" value="1"/>
</dbReference>
<dbReference type="InterPro" id="IPR057727">
    <property type="entry name" value="WCX_dom"/>
</dbReference>
<evidence type="ECO:0000313" key="4">
    <source>
        <dbReference type="EMBL" id="MBC3900408.1"/>
    </source>
</evidence>
<dbReference type="InterPro" id="IPR013196">
    <property type="entry name" value="HTH_11"/>
</dbReference>
<dbReference type="PROSITE" id="PS52050">
    <property type="entry name" value="WYL"/>
    <property type="match status" value="1"/>
</dbReference>
<evidence type="ECO:0000313" key="5">
    <source>
        <dbReference type="Proteomes" id="UP000622405"/>
    </source>
</evidence>
<dbReference type="InterPro" id="IPR026881">
    <property type="entry name" value="WYL_dom"/>
</dbReference>
<accession>A0ABR6YYV0</accession>
<evidence type="ECO:0000256" key="1">
    <source>
        <dbReference type="ARBA" id="ARBA00023015"/>
    </source>
</evidence>